<dbReference type="Proteomes" id="UP001166286">
    <property type="component" value="Unassembled WGS sequence"/>
</dbReference>
<proteinExistence type="inferred from homology"/>
<dbReference type="AlphaFoldDB" id="A0AA39V6Q4"/>
<reference evidence="4" key="1">
    <citation type="submission" date="2023-03" db="EMBL/GenBank/DDBJ databases">
        <title>Complete genome of Cladonia borealis.</title>
        <authorList>
            <person name="Park H."/>
        </authorList>
    </citation>
    <scope>NUCLEOTIDE SEQUENCE</scope>
    <source>
        <strain evidence="4">ANT050790</strain>
    </source>
</reference>
<feature type="compositionally biased region" description="Basic and acidic residues" evidence="2">
    <location>
        <begin position="156"/>
        <end position="203"/>
    </location>
</feature>
<feature type="region of interest" description="Disordered" evidence="2">
    <location>
        <begin position="156"/>
        <end position="212"/>
    </location>
</feature>
<evidence type="ECO:0000256" key="2">
    <source>
        <dbReference type="SAM" id="MobiDB-lite"/>
    </source>
</evidence>
<comment type="similarity">
    <text evidence="1">Belongs to the CCDC25 family.</text>
</comment>
<organism evidence="4 5">
    <name type="scientific">Cladonia borealis</name>
    <dbReference type="NCBI Taxonomy" id="184061"/>
    <lineage>
        <taxon>Eukaryota</taxon>
        <taxon>Fungi</taxon>
        <taxon>Dikarya</taxon>
        <taxon>Ascomycota</taxon>
        <taxon>Pezizomycotina</taxon>
        <taxon>Lecanoromycetes</taxon>
        <taxon>OSLEUM clade</taxon>
        <taxon>Lecanoromycetidae</taxon>
        <taxon>Lecanorales</taxon>
        <taxon>Lecanorineae</taxon>
        <taxon>Cladoniaceae</taxon>
        <taxon>Cladonia</taxon>
    </lineage>
</organism>
<dbReference type="Pfam" id="PF05670">
    <property type="entry name" value="NFACT-R_1"/>
    <property type="match status" value="1"/>
</dbReference>
<gene>
    <name evidence="4" type="ORF">JMJ35_003356</name>
</gene>
<evidence type="ECO:0000259" key="3">
    <source>
        <dbReference type="Pfam" id="PF05670"/>
    </source>
</evidence>
<evidence type="ECO:0000256" key="1">
    <source>
        <dbReference type="ARBA" id="ARBA00008998"/>
    </source>
</evidence>
<accession>A0AA39V6Q4</accession>
<dbReference type="EMBL" id="JAFEKC020000005">
    <property type="protein sequence ID" value="KAK0514739.1"/>
    <property type="molecule type" value="Genomic_DNA"/>
</dbReference>
<feature type="domain" description="NFACT RNA-binding" evidence="3">
    <location>
        <begin position="1"/>
        <end position="110"/>
    </location>
</feature>
<dbReference type="PANTHER" id="PTHR13049">
    <property type="entry name" value="DUF814-RELATED"/>
    <property type="match status" value="1"/>
</dbReference>
<evidence type="ECO:0000313" key="5">
    <source>
        <dbReference type="Proteomes" id="UP001166286"/>
    </source>
</evidence>
<dbReference type="InterPro" id="IPR039730">
    <property type="entry name" value="Jlp2/Ccd25"/>
</dbReference>
<dbReference type="PANTHER" id="PTHR13049:SF2">
    <property type="entry name" value="COILED-COIL DOMAIN-CONTAINING PROTEIN 25"/>
    <property type="match status" value="1"/>
</dbReference>
<sequence>MVYYFTSTVTDPPATIYVGKDKFENEELIKFGWDCDFHADNLSSAHIYLRLTPDQTWDSLPSALLEDCAQLTKANSIEGNKKDNVTIIYTPWSNLHKTAAMATGQVGFHDPRKTRRILTPTRSNPIINRLQKTRTIISADELPAAKESYLNGLRAEKRREAERKRKEEERALRERREEKEGKERSWRELAEGRGEEAGGRSNEEGWDEDDFM</sequence>
<name>A0AA39V6Q4_9LECA</name>
<protein>
    <recommendedName>
        <fullName evidence="3">NFACT RNA-binding domain-containing protein</fullName>
    </recommendedName>
</protein>
<keyword evidence="5" id="KW-1185">Reference proteome</keyword>
<dbReference type="InterPro" id="IPR008532">
    <property type="entry name" value="NFACT_RNA-bd"/>
</dbReference>
<evidence type="ECO:0000313" key="4">
    <source>
        <dbReference type="EMBL" id="KAK0514739.1"/>
    </source>
</evidence>
<comment type="caution">
    <text evidence="4">The sequence shown here is derived from an EMBL/GenBank/DDBJ whole genome shotgun (WGS) entry which is preliminary data.</text>
</comment>